<dbReference type="Ensembl" id="ENSMUNT00000031240.1">
    <property type="protein sequence ID" value="ENSMUNP00000031903.1"/>
    <property type="gene ID" value="ENSMUNG00000018422.1"/>
</dbReference>
<feature type="region of interest" description="Disordered" evidence="1">
    <location>
        <begin position="197"/>
        <end position="238"/>
    </location>
</feature>
<reference evidence="2" key="2">
    <citation type="submission" date="2025-08" db="UniProtKB">
        <authorList>
            <consortium name="Ensembl"/>
        </authorList>
    </citation>
    <scope>IDENTIFICATION</scope>
</reference>
<dbReference type="PANTHER" id="PTHR13318">
    <property type="entry name" value="PARTNER OF PAIRED, ISOFORM B-RELATED"/>
    <property type="match status" value="1"/>
</dbReference>
<dbReference type="Gene3D" id="3.80.10.10">
    <property type="entry name" value="Ribonuclease Inhibitor"/>
    <property type="match status" value="2"/>
</dbReference>
<dbReference type="Pfam" id="PF13516">
    <property type="entry name" value="LRR_6"/>
    <property type="match status" value="1"/>
</dbReference>
<reference evidence="2" key="3">
    <citation type="submission" date="2025-09" db="UniProtKB">
        <authorList>
            <consortium name="Ensembl"/>
        </authorList>
    </citation>
    <scope>IDENTIFICATION</scope>
</reference>
<dbReference type="GO" id="GO:0031146">
    <property type="term" value="P:SCF-dependent proteasomal ubiquitin-dependent protein catabolic process"/>
    <property type="evidence" value="ECO:0007669"/>
    <property type="project" value="TreeGrafter"/>
</dbReference>
<dbReference type="InterPro" id="IPR001611">
    <property type="entry name" value="Leu-rich_rpt"/>
</dbReference>
<evidence type="ECO:0000256" key="1">
    <source>
        <dbReference type="SAM" id="MobiDB-lite"/>
    </source>
</evidence>
<feature type="compositionally biased region" description="Basic residues" evidence="1">
    <location>
        <begin position="197"/>
        <end position="209"/>
    </location>
</feature>
<evidence type="ECO:0000313" key="3">
    <source>
        <dbReference type="Proteomes" id="UP000694405"/>
    </source>
</evidence>
<organism evidence="2 3">
    <name type="scientific">Melopsittacus undulatus</name>
    <name type="common">Budgerigar</name>
    <name type="synonym">Psittacus undulatus</name>
    <dbReference type="NCBI Taxonomy" id="13146"/>
    <lineage>
        <taxon>Eukaryota</taxon>
        <taxon>Metazoa</taxon>
        <taxon>Chordata</taxon>
        <taxon>Craniata</taxon>
        <taxon>Vertebrata</taxon>
        <taxon>Euteleostomi</taxon>
        <taxon>Archelosauria</taxon>
        <taxon>Archosauria</taxon>
        <taxon>Dinosauria</taxon>
        <taxon>Saurischia</taxon>
        <taxon>Theropoda</taxon>
        <taxon>Coelurosauria</taxon>
        <taxon>Aves</taxon>
        <taxon>Neognathae</taxon>
        <taxon>Neoaves</taxon>
        <taxon>Telluraves</taxon>
        <taxon>Australaves</taxon>
        <taxon>Psittaciformes</taxon>
        <taxon>Psittaculidae</taxon>
        <taxon>Melopsittacus</taxon>
    </lineage>
</organism>
<name>A0A8V5H1I5_MELUD</name>
<dbReference type="InterPro" id="IPR032675">
    <property type="entry name" value="LRR_dom_sf"/>
</dbReference>
<sequence length="238" mass="25942">MGVNGCQWVSMDVNSLPQVLRLQGLSLTPPPPRPSPLTPIDPGSGFMLLRELSLRGAGSGVTDWFLWRILNSSSRLRSLDLSGCSRVTPPGLMALPAELEVLSLALPGGSEQFLAPPYGSSKVTCRWGRSLRELDLSGRQFNERDLAEAMAALGPQAPLRALNMANTRVSARALSVLLSSCPHLSFLDLSSCRRLPRGTKRAHRGRSQVRRCLSPPLRRPAPNKEPPNEEPPNVELDQ</sequence>
<dbReference type="SUPFAM" id="SSF52047">
    <property type="entry name" value="RNI-like"/>
    <property type="match status" value="1"/>
</dbReference>
<keyword evidence="3" id="KW-1185">Reference proteome</keyword>
<gene>
    <name evidence="2" type="primary">LOC117436279</name>
</gene>
<accession>A0A8V5H1I5</accession>
<reference evidence="2" key="1">
    <citation type="submission" date="2020-03" db="EMBL/GenBank/DDBJ databases">
        <title>Melopsittacus undulatus (budgerigar) genome, bMelUnd1, maternal haplotype with Z.</title>
        <authorList>
            <person name="Gedman G."/>
            <person name="Mountcastle J."/>
            <person name="Haase B."/>
            <person name="Formenti G."/>
            <person name="Wright T."/>
            <person name="Apodaca J."/>
            <person name="Pelan S."/>
            <person name="Chow W."/>
            <person name="Rhie A."/>
            <person name="Howe K."/>
            <person name="Fedrigo O."/>
            <person name="Jarvis E.D."/>
        </authorList>
    </citation>
    <scope>NUCLEOTIDE SEQUENCE [LARGE SCALE GENOMIC DNA]</scope>
</reference>
<evidence type="ECO:0000313" key="2">
    <source>
        <dbReference type="Ensembl" id="ENSMUNP00000031903.1"/>
    </source>
</evidence>
<protein>
    <submittedName>
        <fullName evidence="2">Uncharacterized protein</fullName>
    </submittedName>
</protein>
<dbReference type="GO" id="GO:0019005">
    <property type="term" value="C:SCF ubiquitin ligase complex"/>
    <property type="evidence" value="ECO:0007669"/>
    <property type="project" value="TreeGrafter"/>
</dbReference>
<dbReference type="AlphaFoldDB" id="A0A8V5H1I5"/>
<proteinExistence type="predicted"/>
<dbReference type="Proteomes" id="UP000694405">
    <property type="component" value="Chromosome 1"/>
</dbReference>